<protein>
    <submittedName>
        <fullName evidence="1">Uncharacterized protein</fullName>
    </submittedName>
</protein>
<reference evidence="1" key="1">
    <citation type="submission" date="2009-01" db="EMBL/GenBank/DDBJ databases">
        <title>Complete sequence of chromosome Cyanothece sp. PCC 7425.</title>
        <authorList>
            <consortium name="US DOE Joint Genome Institute"/>
            <person name="Lucas S."/>
            <person name="Copeland A."/>
            <person name="Lapidus A."/>
            <person name="Glavina del Rio T."/>
            <person name="Dalin E."/>
            <person name="Tice H."/>
            <person name="Bruce D."/>
            <person name="Goodwin L."/>
            <person name="Pitluck S."/>
            <person name="Sims D."/>
            <person name="Meineke L."/>
            <person name="Brettin T."/>
            <person name="Detter J.C."/>
            <person name="Han C."/>
            <person name="Larimer F."/>
            <person name="Land M."/>
            <person name="Hauser L."/>
            <person name="Kyrpides N."/>
            <person name="Ovchinnikova G."/>
            <person name="Liberton M."/>
            <person name="Stoeckel J."/>
            <person name="Banerjee A."/>
            <person name="Singh A."/>
            <person name="Page L."/>
            <person name="Sato H."/>
            <person name="Zhao L."/>
            <person name="Sherman L."/>
            <person name="Pakrasi H."/>
            <person name="Richardson P."/>
        </authorList>
    </citation>
    <scope>NUCLEOTIDE SEQUENCE</scope>
    <source>
        <strain evidence="1">PCC 7425</strain>
    </source>
</reference>
<name>B8HSX7_CYAP4</name>
<dbReference type="STRING" id="395961.Cyan7425_0382"/>
<organism evidence="1">
    <name type="scientific">Cyanothece sp. (strain PCC 7425 / ATCC 29141)</name>
    <dbReference type="NCBI Taxonomy" id="395961"/>
    <lineage>
        <taxon>Bacteria</taxon>
        <taxon>Bacillati</taxon>
        <taxon>Cyanobacteriota</taxon>
        <taxon>Cyanophyceae</taxon>
        <taxon>Gomontiellales</taxon>
        <taxon>Cyanothecaceae</taxon>
        <taxon>Cyanothece</taxon>
    </lineage>
</organism>
<proteinExistence type="predicted"/>
<evidence type="ECO:0000313" key="1">
    <source>
        <dbReference type="EMBL" id="ACL42774.1"/>
    </source>
</evidence>
<accession>B8HSX7</accession>
<dbReference type="KEGG" id="cyn:Cyan7425_0382"/>
<sequence>MPMEEPDLDDTPVEEVKASLRRALQQAVAGERIPLAQLWVDAER</sequence>
<gene>
    <name evidence="1" type="ordered locus">Cyan7425_0382</name>
</gene>
<dbReference type="HOGENOM" id="CLU_3215190_0_0_3"/>
<dbReference type="AlphaFoldDB" id="B8HSX7"/>
<dbReference type="EMBL" id="CP001344">
    <property type="protein sequence ID" value="ACL42774.1"/>
    <property type="molecule type" value="Genomic_DNA"/>
</dbReference>